<evidence type="ECO:0000313" key="1">
    <source>
        <dbReference type="EMBL" id="SHM62525.1"/>
    </source>
</evidence>
<dbReference type="AlphaFoldDB" id="A0A1M7KBD3"/>
<dbReference type="InterPro" id="IPR036770">
    <property type="entry name" value="Ankyrin_rpt-contain_sf"/>
</dbReference>
<accession>A0A1M7KBD3</accession>
<dbReference type="SUPFAM" id="SSF48403">
    <property type="entry name" value="Ankyrin repeat"/>
    <property type="match status" value="1"/>
</dbReference>
<protein>
    <submittedName>
        <fullName evidence="1">Uncharacterized protein</fullName>
    </submittedName>
</protein>
<dbReference type="Proteomes" id="UP000184305">
    <property type="component" value="Unassembled WGS sequence"/>
</dbReference>
<dbReference type="EMBL" id="FRBQ01000006">
    <property type="protein sequence ID" value="SHM62525.1"/>
    <property type="molecule type" value="Genomic_DNA"/>
</dbReference>
<proteinExistence type="predicted"/>
<dbReference type="STRING" id="1220495.SAMN05216288_4011"/>
<reference evidence="2" key="1">
    <citation type="submission" date="2016-11" db="EMBL/GenBank/DDBJ databases">
        <authorList>
            <person name="Varghese N."/>
            <person name="Submissions S."/>
        </authorList>
    </citation>
    <scope>NUCLEOTIDE SEQUENCE [LARGE SCALE GENOMIC DNA]</scope>
    <source>
        <strain evidence="2">CECT 8089</strain>
    </source>
</reference>
<gene>
    <name evidence="1" type="ORF">SAMN05216288_4011</name>
</gene>
<evidence type="ECO:0000313" key="2">
    <source>
        <dbReference type="Proteomes" id="UP000184305"/>
    </source>
</evidence>
<sequence>MHFDRQLKNYLRWQYRVEEGLKMLIYISKLRFFGLLRLVLPASPTFFQLPVRVLALCLLAAGLAHAEDVQKDHGLQVMDERGCVLGNASMQAPTLTLMAAAYGESDERKGMALAQMNEALKAGCPVDEADQMGLSALNGAILYNEPVLVKVLLEHGANPKRKIVSPKTTLNGLDSFAFLDLLDKRDSKRDRKAIRTLLKAAR</sequence>
<name>A0A1M7KBD3_9GAMM</name>
<keyword evidence="2" id="KW-1185">Reference proteome</keyword>
<dbReference type="Gene3D" id="1.25.40.20">
    <property type="entry name" value="Ankyrin repeat-containing domain"/>
    <property type="match status" value="1"/>
</dbReference>
<organism evidence="1 2">
    <name type="scientific">Phytopseudomonas punonensis</name>
    <dbReference type="NCBI Taxonomy" id="1220495"/>
    <lineage>
        <taxon>Bacteria</taxon>
        <taxon>Pseudomonadati</taxon>
        <taxon>Pseudomonadota</taxon>
        <taxon>Gammaproteobacteria</taxon>
        <taxon>Pseudomonadales</taxon>
        <taxon>Pseudomonadaceae</taxon>
        <taxon>Phytopseudomonas</taxon>
    </lineage>
</organism>